<evidence type="ECO:0000256" key="3">
    <source>
        <dbReference type="ARBA" id="ARBA00022692"/>
    </source>
</evidence>
<dbReference type="PANTHER" id="PTHR12778">
    <property type="entry name" value="SOLUTE CARRIER FAMILY 33 ACETYL-COA TRANSPORTER -RELATED"/>
    <property type="match status" value="1"/>
</dbReference>
<dbReference type="InterPro" id="IPR011701">
    <property type="entry name" value="MFS"/>
</dbReference>
<feature type="transmembrane region" description="Helical" evidence="6">
    <location>
        <begin position="307"/>
        <end position="328"/>
    </location>
</feature>
<feature type="transmembrane region" description="Helical" evidence="6">
    <location>
        <begin position="80"/>
        <end position="97"/>
    </location>
</feature>
<dbReference type="SUPFAM" id="SSF103473">
    <property type="entry name" value="MFS general substrate transporter"/>
    <property type="match status" value="1"/>
</dbReference>
<dbReference type="Pfam" id="PF07690">
    <property type="entry name" value="MFS_1"/>
    <property type="match status" value="1"/>
</dbReference>
<evidence type="ECO:0000256" key="2">
    <source>
        <dbReference type="ARBA" id="ARBA00022448"/>
    </source>
</evidence>
<feature type="transmembrane region" description="Helical" evidence="6">
    <location>
        <begin position="12"/>
        <end position="29"/>
    </location>
</feature>
<feature type="transmembrane region" description="Helical" evidence="6">
    <location>
        <begin position="531"/>
        <end position="550"/>
    </location>
</feature>
<dbReference type="Gene3D" id="1.20.1250.20">
    <property type="entry name" value="MFS general substrate transporter like domains"/>
    <property type="match status" value="2"/>
</dbReference>
<feature type="transmembrane region" description="Helical" evidence="6">
    <location>
        <begin position="416"/>
        <end position="437"/>
    </location>
</feature>
<sequence length="570" mass="60846">MQKWSLASCRRLFAIAVLGFASGLPLALTGQAMQAWLTTDCVDIAAIGLLSMVGLPYTFKFLWAPLMDRFEPPLLGRRRGWLIITQLGLAAALYLMSMQSPKVGTQAFALCAVLIAFLSASQDIVLDAYRTDVLTQDERGMGASLAIATYRLAMILSGGIALLWADPVSGNGWSWSYIYGIMAIIMLGMAGFSALMLPSVPRNQRAPDSQASQDLIGFLAVIAVVIAGYQFTDKLLSKGINSVLNQAFPPAATAPAVTPTVTTPPAAPVAKPTATTTTPDKAATVCDVKKDDKKAAGPKKDNPVKKWADMLTVLLGVLLTLPLVYFAARISRFETLNRSLGAYFSQESAYAILALIILYKLGDAFAGSLTTPFLLKGMSFGQAEVGLVNKIFGIWLTIGGALLGGALMLRMGLYRALMVFGVLQLLSNFGFYALAILGKGAWGSFEVPAFSLFWGGITLKEATQLDYLLLSAVGFENITGGMGTAAFLAFLMALCNQRFSATQFALLSAFAAIGRVWVGPVAGVLPDSIGWDHFFIVSVVMAVPGLLMLLKLRGQVRQLETPKLSGALDD</sequence>
<comment type="caution">
    <text evidence="7">The sequence shown here is derived from an EMBL/GenBank/DDBJ whole genome shotgun (WGS) entry which is preliminary data.</text>
</comment>
<keyword evidence="4 6" id="KW-1133">Transmembrane helix</keyword>
<evidence type="ECO:0000256" key="6">
    <source>
        <dbReference type="SAM" id="Phobius"/>
    </source>
</evidence>
<evidence type="ECO:0000313" key="7">
    <source>
        <dbReference type="EMBL" id="NLR76683.1"/>
    </source>
</evidence>
<evidence type="ECO:0000256" key="5">
    <source>
        <dbReference type="ARBA" id="ARBA00023136"/>
    </source>
</evidence>
<evidence type="ECO:0000256" key="4">
    <source>
        <dbReference type="ARBA" id="ARBA00022989"/>
    </source>
</evidence>
<dbReference type="GO" id="GO:0016020">
    <property type="term" value="C:membrane"/>
    <property type="evidence" value="ECO:0007669"/>
    <property type="project" value="UniProtKB-SubCell"/>
</dbReference>
<dbReference type="Proteomes" id="UP000587991">
    <property type="component" value="Unassembled WGS sequence"/>
</dbReference>
<feature type="transmembrane region" description="Helical" evidence="6">
    <location>
        <begin position="504"/>
        <end position="525"/>
    </location>
</feature>
<dbReference type="EMBL" id="JABAIM010000004">
    <property type="protein sequence ID" value="NLR76683.1"/>
    <property type="molecule type" value="Genomic_DNA"/>
</dbReference>
<evidence type="ECO:0000313" key="8">
    <source>
        <dbReference type="Proteomes" id="UP000587991"/>
    </source>
</evidence>
<dbReference type="PANTHER" id="PTHR12778:SF10">
    <property type="entry name" value="MAJOR FACILITATOR SUPERFAMILY DOMAIN-CONTAINING PROTEIN 3"/>
    <property type="match status" value="1"/>
</dbReference>
<proteinExistence type="predicted"/>
<feature type="transmembrane region" description="Helical" evidence="6">
    <location>
        <begin position="467"/>
        <end position="492"/>
    </location>
</feature>
<feature type="transmembrane region" description="Helical" evidence="6">
    <location>
        <begin position="142"/>
        <end position="165"/>
    </location>
</feature>
<dbReference type="AlphaFoldDB" id="A0A847SAC4"/>
<feature type="transmembrane region" description="Helical" evidence="6">
    <location>
        <begin position="177"/>
        <end position="195"/>
    </location>
</feature>
<comment type="subcellular location">
    <subcellularLocation>
        <location evidence="1">Membrane</location>
        <topology evidence="1">Multi-pass membrane protein</topology>
    </subcellularLocation>
</comment>
<keyword evidence="5 6" id="KW-0472">Membrane</keyword>
<dbReference type="InterPro" id="IPR036259">
    <property type="entry name" value="MFS_trans_sf"/>
</dbReference>
<protein>
    <submittedName>
        <fullName evidence="7">MFS transporter</fullName>
    </submittedName>
</protein>
<feature type="transmembrane region" description="Helical" evidence="6">
    <location>
        <begin position="349"/>
        <end position="371"/>
    </location>
</feature>
<keyword evidence="8" id="KW-1185">Reference proteome</keyword>
<feature type="transmembrane region" description="Helical" evidence="6">
    <location>
        <begin position="215"/>
        <end position="232"/>
    </location>
</feature>
<keyword evidence="2" id="KW-0813">Transport</keyword>
<keyword evidence="3 6" id="KW-0812">Transmembrane</keyword>
<gene>
    <name evidence="7" type="ORF">HF682_16060</name>
</gene>
<evidence type="ECO:0000256" key="1">
    <source>
        <dbReference type="ARBA" id="ARBA00004141"/>
    </source>
</evidence>
<name>A0A847SAC4_9NEIS</name>
<accession>A0A847SAC4</accession>
<feature type="transmembrane region" description="Helical" evidence="6">
    <location>
        <begin position="35"/>
        <end position="59"/>
    </location>
</feature>
<reference evidence="7 8" key="1">
    <citation type="submission" date="2020-04" db="EMBL/GenBank/DDBJ databases">
        <title>Draft genome of Leeia sp. IMCC25680.</title>
        <authorList>
            <person name="Song J."/>
            <person name="Cho J.-C."/>
        </authorList>
    </citation>
    <scope>NUCLEOTIDE SEQUENCE [LARGE SCALE GENOMIC DNA]</scope>
    <source>
        <strain evidence="7 8">IMCC25680</strain>
    </source>
</reference>
<organism evidence="7 8">
    <name type="scientific">Leeia aquatica</name>
    <dbReference type="NCBI Taxonomy" id="2725557"/>
    <lineage>
        <taxon>Bacteria</taxon>
        <taxon>Pseudomonadati</taxon>
        <taxon>Pseudomonadota</taxon>
        <taxon>Betaproteobacteria</taxon>
        <taxon>Neisseriales</taxon>
        <taxon>Leeiaceae</taxon>
        <taxon>Leeia</taxon>
    </lineage>
</organism>
<feature type="transmembrane region" description="Helical" evidence="6">
    <location>
        <begin position="103"/>
        <end position="121"/>
    </location>
</feature>
<dbReference type="GO" id="GO:0022857">
    <property type="term" value="F:transmembrane transporter activity"/>
    <property type="evidence" value="ECO:0007669"/>
    <property type="project" value="InterPro"/>
</dbReference>
<dbReference type="InterPro" id="IPR004752">
    <property type="entry name" value="AmpG_permease/AT-1"/>
</dbReference>
<dbReference type="NCBIfam" id="TIGR00901">
    <property type="entry name" value="2A0125"/>
    <property type="match status" value="1"/>
</dbReference>
<feature type="transmembrane region" description="Helical" evidence="6">
    <location>
        <begin position="391"/>
        <end position="409"/>
    </location>
</feature>
<dbReference type="RefSeq" id="WP_168878348.1">
    <property type="nucleotide sequence ID" value="NZ_JABAIM010000004.1"/>
</dbReference>